<gene>
    <name evidence="1" type="ORF">BS78_K304400</name>
</gene>
<evidence type="ECO:0000313" key="2">
    <source>
        <dbReference type="Proteomes" id="UP001164776"/>
    </source>
</evidence>
<reference evidence="1 2" key="1">
    <citation type="submission" date="2022-10" db="EMBL/GenBank/DDBJ databases">
        <title>WGS assembly of Paspalum vaginatum 540-79.</title>
        <authorList>
            <person name="Sun G."/>
            <person name="Wase N."/>
            <person name="Shu S."/>
            <person name="Jenkins J."/>
            <person name="Zhou B."/>
            <person name="Torres-Rodriguez J."/>
            <person name="Chen C."/>
            <person name="Sandor L."/>
            <person name="Plott C."/>
            <person name="Yoshinga Y."/>
            <person name="Daum C."/>
            <person name="Qi P."/>
            <person name="Barry K."/>
            <person name="Lipzen A."/>
            <person name="Berry L."/>
            <person name="Pedersen C."/>
            <person name="Gottilla T."/>
            <person name="Foltz A."/>
            <person name="Yu H."/>
            <person name="O'Malley R."/>
            <person name="Zhang C."/>
            <person name="Devos K."/>
            <person name="Sigmon B."/>
            <person name="Yu B."/>
            <person name="Obata T."/>
            <person name="Schmutz J."/>
            <person name="Schnable J."/>
        </authorList>
    </citation>
    <scope>NUCLEOTIDE SEQUENCE [LARGE SCALE GENOMIC DNA]</scope>
    <source>
        <strain evidence="2">cv. 540-79</strain>
    </source>
</reference>
<dbReference type="EMBL" id="MU629848">
    <property type="protein sequence ID" value="KAJ1254955.1"/>
    <property type="molecule type" value="Genomic_DNA"/>
</dbReference>
<proteinExistence type="predicted"/>
<name>A0A9W7X7W5_9POAL</name>
<protein>
    <submittedName>
        <fullName evidence="1">Uncharacterized protein</fullName>
    </submittedName>
</protein>
<evidence type="ECO:0000313" key="1">
    <source>
        <dbReference type="EMBL" id="KAJ1254955.1"/>
    </source>
</evidence>
<comment type="caution">
    <text evidence="1">The sequence shown here is derived from an EMBL/GenBank/DDBJ whole genome shotgun (WGS) entry which is preliminary data.</text>
</comment>
<accession>A0A9W7X7W5</accession>
<keyword evidence="2" id="KW-1185">Reference proteome</keyword>
<organism evidence="1 2">
    <name type="scientific">Paspalum vaginatum</name>
    <name type="common">seashore paspalum</name>
    <dbReference type="NCBI Taxonomy" id="158149"/>
    <lineage>
        <taxon>Eukaryota</taxon>
        <taxon>Viridiplantae</taxon>
        <taxon>Streptophyta</taxon>
        <taxon>Embryophyta</taxon>
        <taxon>Tracheophyta</taxon>
        <taxon>Spermatophyta</taxon>
        <taxon>Magnoliopsida</taxon>
        <taxon>Liliopsida</taxon>
        <taxon>Poales</taxon>
        <taxon>Poaceae</taxon>
        <taxon>PACMAD clade</taxon>
        <taxon>Panicoideae</taxon>
        <taxon>Andropogonodae</taxon>
        <taxon>Paspaleae</taxon>
        <taxon>Paspalinae</taxon>
        <taxon>Paspalum</taxon>
    </lineage>
</organism>
<dbReference type="Proteomes" id="UP001164776">
    <property type="component" value="Unassembled WGS sequence"/>
</dbReference>
<sequence>MWARWSTGASITGGGARSWRRAATRCSHAATATTRPRLREIGIQYVVKMFEKVVCILCDTEQPVSQVCVKLWSQYGTVLL</sequence>
<dbReference type="AlphaFoldDB" id="A0A9W7X7W5"/>